<feature type="domain" description="Prephenate/arogenate dehydrogenase" evidence="10">
    <location>
        <begin position="13"/>
        <end position="301"/>
    </location>
</feature>
<evidence type="ECO:0000256" key="6">
    <source>
        <dbReference type="ARBA" id="ARBA00023002"/>
    </source>
</evidence>
<evidence type="ECO:0000256" key="8">
    <source>
        <dbReference type="ARBA" id="ARBA00023141"/>
    </source>
</evidence>
<evidence type="ECO:0000256" key="5">
    <source>
        <dbReference type="ARBA" id="ARBA00022605"/>
    </source>
</evidence>
<dbReference type="FunFam" id="1.10.3660.10:FF:000003">
    <property type="entry name" value="Prephenate dehydrogenase"/>
    <property type="match status" value="1"/>
</dbReference>
<dbReference type="GO" id="GO:0004665">
    <property type="term" value="F:prephenate dehydrogenase (NADP+) activity"/>
    <property type="evidence" value="ECO:0007669"/>
    <property type="project" value="InterPro"/>
</dbReference>
<evidence type="ECO:0000256" key="3">
    <source>
        <dbReference type="ARBA" id="ARBA00012068"/>
    </source>
</evidence>
<comment type="pathway">
    <text evidence="1">Amino-acid biosynthesis; L-tyrosine biosynthesis; (4-hydroxyphenyl)pyruvate from prephenate (NAD(+) route): step 1/1.</text>
</comment>
<protein>
    <recommendedName>
        <fullName evidence="3">prephenate dehydrogenase</fullName>
        <ecNumber evidence="3">1.3.1.12</ecNumber>
    </recommendedName>
</protein>
<dbReference type="SUPFAM" id="SSF51735">
    <property type="entry name" value="NAD(P)-binding Rossmann-fold domains"/>
    <property type="match status" value="1"/>
</dbReference>
<evidence type="ECO:0000256" key="9">
    <source>
        <dbReference type="ARBA" id="ARBA00049260"/>
    </source>
</evidence>
<dbReference type="AlphaFoldDB" id="A0A6F8PNG0"/>
<dbReference type="InterPro" id="IPR046825">
    <property type="entry name" value="PDH_C"/>
</dbReference>
<evidence type="ECO:0000256" key="4">
    <source>
        <dbReference type="ARBA" id="ARBA00022498"/>
    </source>
</evidence>
<dbReference type="PROSITE" id="PS51176">
    <property type="entry name" value="PDH_ADH"/>
    <property type="match status" value="1"/>
</dbReference>
<reference evidence="12" key="1">
    <citation type="submission" date="2019-11" db="EMBL/GenBank/DDBJ databases">
        <title>Isolation and characterization of two novel species in the genus Thiomicrorhabdus.</title>
        <authorList>
            <person name="Mochizuki J."/>
            <person name="Kojima H."/>
            <person name="Fukui M."/>
        </authorList>
    </citation>
    <scope>NUCLEOTIDE SEQUENCE [LARGE SCALE GENOMIC DNA]</scope>
    <source>
        <strain evidence="12">AkT22</strain>
    </source>
</reference>
<dbReference type="GO" id="GO:0070403">
    <property type="term" value="F:NAD+ binding"/>
    <property type="evidence" value="ECO:0007669"/>
    <property type="project" value="InterPro"/>
</dbReference>
<dbReference type="GO" id="GO:0008977">
    <property type="term" value="F:prephenate dehydrogenase (NAD+) activity"/>
    <property type="evidence" value="ECO:0007669"/>
    <property type="project" value="UniProtKB-EC"/>
</dbReference>
<dbReference type="PANTHER" id="PTHR21363:SF0">
    <property type="entry name" value="PREPHENATE DEHYDROGENASE [NADP(+)]"/>
    <property type="match status" value="1"/>
</dbReference>
<keyword evidence="12" id="KW-1185">Reference proteome</keyword>
<dbReference type="InterPro" id="IPR003099">
    <property type="entry name" value="Prephen_DH"/>
</dbReference>
<accession>A0A6F8PNG0</accession>
<keyword evidence="5" id="KW-0028">Amino-acid biosynthesis</keyword>
<dbReference type="PANTHER" id="PTHR21363">
    <property type="entry name" value="PREPHENATE DEHYDROGENASE"/>
    <property type="match status" value="1"/>
</dbReference>
<dbReference type="FunFam" id="3.40.50.720:FF:000208">
    <property type="entry name" value="Prephenate dehydrogenase"/>
    <property type="match status" value="1"/>
</dbReference>
<evidence type="ECO:0000313" key="12">
    <source>
        <dbReference type="Proteomes" id="UP000501466"/>
    </source>
</evidence>
<dbReference type="KEGG" id="tzo:THMIRHAT_13340"/>
<evidence type="ECO:0000256" key="1">
    <source>
        <dbReference type="ARBA" id="ARBA00005067"/>
    </source>
</evidence>
<dbReference type="GO" id="GO:0006571">
    <property type="term" value="P:tyrosine biosynthetic process"/>
    <property type="evidence" value="ECO:0007669"/>
    <property type="project" value="UniProtKB-KW"/>
</dbReference>
<dbReference type="Proteomes" id="UP000501466">
    <property type="component" value="Chromosome"/>
</dbReference>
<keyword evidence="7" id="KW-0520">NAD</keyword>
<keyword evidence="6" id="KW-0560">Oxidoreductase</keyword>
<dbReference type="InterPro" id="IPR036291">
    <property type="entry name" value="NAD(P)-bd_dom_sf"/>
</dbReference>
<keyword evidence="4" id="KW-0827">Tyrosine biosynthesis</keyword>
<dbReference type="Gene3D" id="3.40.50.720">
    <property type="entry name" value="NAD(P)-binding Rossmann-like Domain"/>
    <property type="match status" value="1"/>
</dbReference>
<dbReference type="EMBL" id="AP021888">
    <property type="protein sequence ID" value="BBP43588.1"/>
    <property type="molecule type" value="Genomic_DNA"/>
</dbReference>
<evidence type="ECO:0000313" key="11">
    <source>
        <dbReference type="EMBL" id="BBP43588.1"/>
    </source>
</evidence>
<dbReference type="RefSeq" id="WP_173291374.1">
    <property type="nucleotide sequence ID" value="NZ_AP021888.1"/>
</dbReference>
<keyword evidence="8" id="KW-0057">Aromatic amino acid biosynthesis</keyword>
<sequence>MLDSAVSEFKGIDKLTVVGVGLIGGSFALALKQTGLVKNIVGFGQNEANLKTAVALGVIDSYSLSMESAVKGADLVMLAVPLGAMASSLQAMQPFLEPQTIVTDAGSAKMAVIRAVESVYGKVPANFVPGHPIAGKEKSGVTAADAMLYQKHRVILTPLADTNPAAVELVRQLWLACGALVTEMPSHVHDEVFAATSHLPHILAFGLVDMLNEHKELGDIFQYTAGGFRDFTRIASSDATMWRDIALTNSDAVLKWLENYQQALRHMSELIQKQDGDALYKLFASAKAARDAHIVNKQPIQS</sequence>
<proteinExistence type="inferred from homology"/>
<evidence type="ECO:0000259" key="10">
    <source>
        <dbReference type="PROSITE" id="PS51176"/>
    </source>
</evidence>
<comment type="similarity">
    <text evidence="2">Belongs to the prephenate/arogenate dehydrogenase family.</text>
</comment>
<evidence type="ECO:0000256" key="7">
    <source>
        <dbReference type="ARBA" id="ARBA00023027"/>
    </source>
</evidence>
<dbReference type="InterPro" id="IPR050812">
    <property type="entry name" value="Preph/Arog_dehydrog"/>
</dbReference>
<dbReference type="SUPFAM" id="SSF48179">
    <property type="entry name" value="6-phosphogluconate dehydrogenase C-terminal domain-like"/>
    <property type="match status" value="1"/>
</dbReference>
<dbReference type="Pfam" id="PF20463">
    <property type="entry name" value="PDH_C"/>
    <property type="match status" value="1"/>
</dbReference>
<dbReference type="EC" id="1.3.1.12" evidence="3"/>
<evidence type="ECO:0000256" key="2">
    <source>
        <dbReference type="ARBA" id="ARBA00007964"/>
    </source>
</evidence>
<dbReference type="Pfam" id="PF02153">
    <property type="entry name" value="PDH_N"/>
    <property type="match status" value="1"/>
</dbReference>
<dbReference type="InterPro" id="IPR046826">
    <property type="entry name" value="PDH_N"/>
</dbReference>
<gene>
    <name evidence="11" type="ORF">THMIRHAT_13340</name>
</gene>
<dbReference type="InterPro" id="IPR008927">
    <property type="entry name" value="6-PGluconate_DH-like_C_sf"/>
</dbReference>
<organism evidence="11 12">
    <name type="scientific">Thiosulfativibrio zosterae</name>
    <dbReference type="NCBI Taxonomy" id="2675053"/>
    <lineage>
        <taxon>Bacteria</taxon>
        <taxon>Pseudomonadati</taxon>
        <taxon>Pseudomonadota</taxon>
        <taxon>Gammaproteobacteria</taxon>
        <taxon>Thiotrichales</taxon>
        <taxon>Piscirickettsiaceae</taxon>
        <taxon>Thiosulfativibrio</taxon>
    </lineage>
</organism>
<name>A0A6F8PNG0_9GAMM</name>
<comment type="catalytic activity">
    <reaction evidence="9">
        <text>prephenate + NAD(+) = 3-(4-hydroxyphenyl)pyruvate + CO2 + NADH</text>
        <dbReference type="Rhea" id="RHEA:13869"/>
        <dbReference type="ChEBI" id="CHEBI:16526"/>
        <dbReference type="ChEBI" id="CHEBI:29934"/>
        <dbReference type="ChEBI" id="CHEBI:36242"/>
        <dbReference type="ChEBI" id="CHEBI:57540"/>
        <dbReference type="ChEBI" id="CHEBI:57945"/>
        <dbReference type="EC" id="1.3.1.12"/>
    </reaction>
</comment>
<dbReference type="Gene3D" id="1.10.3660.10">
    <property type="entry name" value="6-phosphogluconate dehydrogenase C-terminal like domain"/>
    <property type="match status" value="1"/>
</dbReference>